<keyword evidence="3" id="KW-0804">Transcription</keyword>
<dbReference type="AlphaFoldDB" id="A0A3T0D8L2"/>
<keyword evidence="6" id="KW-1185">Reference proteome</keyword>
<keyword evidence="2" id="KW-0238">DNA-binding</keyword>
<evidence type="ECO:0000256" key="1">
    <source>
        <dbReference type="ARBA" id="ARBA00023015"/>
    </source>
</evidence>
<sequence length="129" mass="14435">MLKLVISQMSNQPIYEQIKNQIKKQIIEGSLKAGDGLPSIRVLAKELNVSVITTKRAYEELEKEGFIVTVPARGTFVAGIDREKISTLGVQEIENDLKAIVQKAKILGVDLKKLLETIERLYKGEEGQR</sequence>
<dbReference type="InterPro" id="IPR036388">
    <property type="entry name" value="WH-like_DNA-bd_sf"/>
</dbReference>
<dbReference type="SMART" id="SM00345">
    <property type="entry name" value="HTH_GNTR"/>
    <property type="match status" value="1"/>
</dbReference>
<dbReference type="Gene3D" id="1.10.10.10">
    <property type="entry name" value="Winged helix-like DNA-binding domain superfamily/Winged helix DNA-binding domain"/>
    <property type="match status" value="1"/>
</dbReference>
<dbReference type="EMBL" id="CP034791">
    <property type="protein sequence ID" value="AZT91485.1"/>
    <property type="molecule type" value="Genomic_DNA"/>
</dbReference>
<dbReference type="KEGG" id="ccha:ELD05_13235"/>
<evidence type="ECO:0000256" key="2">
    <source>
        <dbReference type="ARBA" id="ARBA00023125"/>
    </source>
</evidence>
<keyword evidence="1" id="KW-0805">Transcription regulation</keyword>
<gene>
    <name evidence="5" type="ORF">ELD05_13235</name>
</gene>
<evidence type="ECO:0000313" key="5">
    <source>
        <dbReference type="EMBL" id="AZT91485.1"/>
    </source>
</evidence>
<dbReference type="Proteomes" id="UP000282930">
    <property type="component" value="Chromosome"/>
</dbReference>
<evidence type="ECO:0000313" key="6">
    <source>
        <dbReference type="Proteomes" id="UP000282930"/>
    </source>
</evidence>
<reference evidence="5 6" key="1">
    <citation type="submission" date="2018-12" db="EMBL/GenBank/DDBJ databases">
        <title>Genome sequence from the cellulolytic species, Caldicellulosiruptor changbaiensis.</title>
        <authorList>
            <person name="Blumer-Schuette S.E."/>
            <person name="Mendoza C."/>
        </authorList>
    </citation>
    <scope>NUCLEOTIDE SEQUENCE [LARGE SCALE GENOMIC DNA]</scope>
    <source>
        <strain evidence="5 6">CBS-Z</strain>
    </source>
</reference>
<dbReference type="PANTHER" id="PTHR38445">
    <property type="entry name" value="HTH-TYPE TRANSCRIPTIONAL REPRESSOR YTRA"/>
    <property type="match status" value="1"/>
</dbReference>
<name>A0A3T0D8L2_9FIRM</name>
<dbReference type="Pfam" id="PF00392">
    <property type="entry name" value="GntR"/>
    <property type="match status" value="1"/>
</dbReference>
<dbReference type="RefSeq" id="WP_127352794.1">
    <property type="nucleotide sequence ID" value="NZ_CP034791.1"/>
</dbReference>
<dbReference type="GO" id="GO:0003700">
    <property type="term" value="F:DNA-binding transcription factor activity"/>
    <property type="evidence" value="ECO:0007669"/>
    <property type="project" value="InterPro"/>
</dbReference>
<evidence type="ECO:0000256" key="3">
    <source>
        <dbReference type="ARBA" id="ARBA00023163"/>
    </source>
</evidence>
<accession>A0A3T0D8L2</accession>
<dbReference type="InterPro" id="IPR036390">
    <property type="entry name" value="WH_DNA-bd_sf"/>
</dbReference>
<dbReference type="InterPro" id="IPR000524">
    <property type="entry name" value="Tscrpt_reg_HTH_GntR"/>
</dbReference>
<protein>
    <submittedName>
        <fullName evidence="5">GntR family transcriptional regulator</fullName>
    </submittedName>
</protein>
<dbReference type="PROSITE" id="PS50949">
    <property type="entry name" value="HTH_GNTR"/>
    <property type="match status" value="1"/>
</dbReference>
<proteinExistence type="predicted"/>
<feature type="domain" description="HTH gntR-type" evidence="4">
    <location>
        <begin position="12"/>
        <end position="80"/>
    </location>
</feature>
<organism evidence="5 6">
    <name type="scientific">Caldicellulosiruptor changbaiensis</name>
    <dbReference type="NCBI Taxonomy" id="1222016"/>
    <lineage>
        <taxon>Bacteria</taxon>
        <taxon>Bacillati</taxon>
        <taxon>Bacillota</taxon>
        <taxon>Bacillota incertae sedis</taxon>
        <taxon>Caldicellulosiruptorales</taxon>
        <taxon>Caldicellulosiruptoraceae</taxon>
        <taxon>Caldicellulosiruptor</taxon>
    </lineage>
</organism>
<dbReference type="SUPFAM" id="SSF46785">
    <property type="entry name" value="Winged helix' DNA-binding domain"/>
    <property type="match status" value="1"/>
</dbReference>
<dbReference type="GO" id="GO:0003677">
    <property type="term" value="F:DNA binding"/>
    <property type="evidence" value="ECO:0007669"/>
    <property type="project" value="UniProtKB-KW"/>
</dbReference>
<dbReference type="CDD" id="cd07377">
    <property type="entry name" value="WHTH_GntR"/>
    <property type="match status" value="1"/>
</dbReference>
<evidence type="ECO:0000259" key="4">
    <source>
        <dbReference type="PROSITE" id="PS50949"/>
    </source>
</evidence>
<dbReference type="PANTHER" id="PTHR38445:SF7">
    <property type="entry name" value="GNTR-FAMILY TRANSCRIPTIONAL REGULATOR"/>
    <property type="match status" value="1"/>
</dbReference>